<reference evidence="3 4" key="1">
    <citation type="submission" date="2021-04" db="EMBL/GenBank/DDBJ databases">
        <authorList>
            <person name="Ivanova A."/>
        </authorList>
    </citation>
    <scope>NUCLEOTIDE SEQUENCE [LARGE SCALE GENOMIC DNA]</scope>
    <source>
        <strain evidence="3 4">G18</strain>
    </source>
</reference>
<dbReference type="Gene3D" id="2.30.30.30">
    <property type="match status" value="1"/>
</dbReference>
<dbReference type="SUPFAM" id="SSF50104">
    <property type="entry name" value="Translation proteins SH3-like domain"/>
    <property type="match status" value="1"/>
</dbReference>
<name>A0ABS5BVS1_9BACT</name>
<dbReference type="EMBL" id="JAGKQQ010000001">
    <property type="protein sequence ID" value="MBP3957522.1"/>
    <property type="molecule type" value="Genomic_DNA"/>
</dbReference>
<organism evidence="3 4">
    <name type="scientific">Gemmata palustris</name>
    <dbReference type="NCBI Taxonomy" id="2822762"/>
    <lineage>
        <taxon>Bacteria</taxon>
        <taxon>Pseudomonadati</taxon>
        <taxon>Planctomycetota</taxon>
        <taxon>Planctomycetia</taxon>
        <taxon>Gemmatales</taxon>
        <taxon>Gemmataceae</taxon>
        <taxon>Gemmata</taxon>
    </lineage>
</organism>
<proteinExistence type="predicted"/>
<comment type="caution">
    <text evidence="3">The sequence shown here is derived from an EMBL/GenBank/DDBJ whole genome shotgun (WGS) entry which is preliminary data.</text>
</comment>
<keyword evidence="4" id="KW-1185">Reference proteome</keyword>
<evidence type="ECO:0000256" key="1">
    <source>
        <dbReference type="SAM" id="MobiDB-lite"/>
    </source>
</evidence>
<dbReference type="InterPro" id="IPR014722">
    <property type="entry name" value="Rib_uL2_dom2"/>
</dbReference>
<evidence type="ECO:0000259" key="2">
    <source>
        <dbReference type="Pfam" id="PF08207"/>
    </source>
</evidence>
<feature type="domain" description="Translation elongation factor KOW-like" evidence="2">
    <location>
        <begin position="7"/>
        <end position="62"/>
    </location>
</feature>
<accession>A0ABS5BVS1</accession>
<dbReference type="Proteomes" id="UP000676565">
    <property type="component" value="Unassembled WGS sequence"/>
</dbReference>
<dbReference type="InterPro" id="IPR008991">
    <property type="entry name" value="Translation_prot_SH3-like_sf"/>
</dbReference>
<gene>
    <name evidence="3" type="ORF">J8F10_19925</name>
</gene>
<dbReference type="RefSeq" id="WP_210656646.1">
    <property type="nucleotide sequence ID" value="NZ_JAGKQQ010000001.1"/>
</dbReference>
<evidence type="ECO:0000313" key="4">
    <source>
        <dbReference type="Proteomes" id="UP000676565"/>
    </source>
</evidence>
<evidence type="ECO:0000313" key="3">
    <source>
        <dbReference type="EMBL" id="MBP3957522.1"/>
    </source>
</evidence>
<feature type="region of interest" description="Disordered" evidence="1">
    <location>
        <begin position="59"/>
        <end position="78"/>
    </location>
</feature>
<sequence length="168" mass="18445">MASVPYSTLRRGAHIVRDGQLYQVVDHELRTPGNLPSKLRIWLKNRRTGAVTDYRVHPEDRVEDASSPGNPGGGHFSMTPVAPLRTLARVSTSVRRANFSGAELKPSRCLARFQQIVQAEDLALVDAGLCFGVGSVEEVLLSGEGRRNDAPHTTQRLVLLVVGNLLRR</sequence>
<dbReference type="InterPro" id="IPR013185">
    <property type="entry name" value="Transl_elong_KOW-like"/>
</dbReference>
<dbReference type="Pfam" id="PF08207">
    <property type="entry name" value="EFP_N"/>
    <property type="match status" value="1"/>
</dbReference>
<protein>
    <recommendedName>
        <fullName evidence="2">Translation elongation factor KOW-like domain-containing protein</fullName>
    </recommendedName>
</protein>